<dbReference type="RefSeq" id="WP_006930218.1">
    <property type="nucleotide sequence ID" value="NZ_CM001402.1"/>
</dbReference>
<reference evidence="4 5" key="1">
    <citation type="submission" date="2011-09" db="EMBL/GenBank/DDBJ databases">
        <title>The permanent draft genome of Caldithrix abyssi DSM 13497.</title>
        <authorList>
            <consortium name="US DOE Joint Genome Institute (JGI-PGF)"/>
            <person name="Lucas S."/>
            <person name="Han J."/>
            <person name="Lapidus A."/>
            <person name="Bruce D."/>
            <person name="Goodwin L."/>
            <person name="Pitluck S."/>
            <person name="Peters L."/>
            <person name="Kyrpides N."/>
            <person name="Mavromatis K."/>
            <person name="Ivanova N."/>
            <person name="Mikhailova N."/>
            <person name="Chertkov O."/>
            <person name="Detter J.C."/>
            <person name="Tapia R."/>
            <person name="Han C."/>
            <person name="Land M."/>
            <person name="Hauser L."/>
            <person name="Markowitz V."/>
            <person name="Cheng J.-F."/>
            <person name="Hugenholtz P."/>
            <person name="Woyke T."/>
            <person name="Wu D."/>
            <person name="Spring S."/>
            <person name="Brambilla E."/>
            <person name="Klenk H.-P."/>
            <person name="Eisen J.A."/>
        </authorList>
    </citation>
    <scope>NUCLEOTIDE SEQUENCE [LARGE SCALE GENOMIC DNA]</scope>
    <source>
        <strain evidence="4 5">DSM 13497</strain>
    </source>
</reference>
<feature type="transmembrane region" description="Helical" evidence="1">
    <location>
        <begin position="12"/>
        <end position="29"/>
    </location>
</feature>
<dbReference type="Proteomes" id="UP000183868">
    <property type="component" value="Chromosome"/>
</dbReference>
<keyword evidence="1" id="KW-1133">Transmembrane helix</keyword>
<keyword evidence="1" id="KW-0812">Transmembrane</keyword>
<dbReference type="EMBL" id="CP018099">
    <property type="protein sequence ID" value="APF18891.1"/>
    <property type="molecule type" value="Genomic_DNA"/>
</dbReference>
<feature type="transmembrane region" description="Helical" evidence="1">
    <location>
        <begin position="401"/>
        <end position="421"/>
    </location>
</feature>
<dbReference type="KEGG" id="caby:Cabys_2142"/>
<sequence>MEENRTLHNLKILSIVTILFIVYNTLIPFKPYLEPWKIIRNLHRVELIPFIARGKLNPLTDLVGNVILFMPFGFFIALYFIHLNRKVRLGRVVLLGFLLSLCIEVLQIGFRYRTPSVTDLITNTLGTFIGVVLARIYFKELEERLKKILHHILENEPITLILILIILIQFFASMLPFNVTITVSDLKKAIAYTNIEPFGFKPLGLMLGAHVKHLERFGFSIIDFVGNILFYAVFGYLVLYSYYQYWRGTRYGRLLILGLLIVYFPALEVTQFFIKSRFSDVNDIISGYLGAWSGALLFLLVKKERWFTNGKELQFHHFIAPFLIYLIYVFYKGFSPFNFSSQPDVLALNLKVRYLVPFYAYYKVTSLWNIYDLLESFFWLMPLGFAIAYHARSHGAEHQMFLRAIFAGLAISSIIEISQLFLPTRTGDITDVIFMTIGSYMGAYLFRYYWETYVARTQPSEFVKSLKA</sequence>
<evidence type="ECO:0000256" key="1">
    <source>
        <dbReference type="SAM" id="Phobius"/>
    </source>
</evidence>
<dbReference type="InterPro" id="IPR006976">
    <property type="entry name" value="VanZ-like"/>
</dbReference>
<dbReference type="OrthoDB" id="283584at2"/>
<dbReference type="Pfam" id="PF04892">
    <property type="entry name" value="VanZ"/>
    <property type="match status" value="3"/>
</dbReference>
<dbReference type="InParanoid" id="H1XV21"/>
<dbReference type="eggNOG" id="COG4767">
    <property type="taxonomic scope" value="Bacteria"/>
</dbReference>
<evidence type="ECO:0000313" key="5">
    <source>
        <dbReference type="Proteomes" id="UP000004671"/>
    </source>
</evidence>
<feature type="transmembrane region" description="Helical" evidence="1">
    <location>
        <begin position="93"/>
        <end position="114"/>
    </location>
</feature>
<feature type="domain" description="VanZ-like" evidence="2">
    <location>
        <begin position="16"/>
        <end position="136"/>
    </location>
</feature>
<gene>
    <name evidence="3" type="ORF">Cabys_2142</name>
    <name evidence="4" type="ORF">Calab_3250</name>
</gene>
<feature type="transmembrane region" description="Helical" evidence="1">
    <location>
        <begin position="217"/>
        <end position="242"/>
    </location>
</feature>
<dbReference type="PANTHER" id="PTHR36834">
    <property type="entry name" value="MEMBRANE PROTEIN-RELATED"/>
    <property type="match status" value="1"/>
</dbReference>
<organism evidence="4 5">
    <name type="scientific">Caldithrix abyssi DSM 13497</name>
    <dbReference type="NCBI Taxonomy" id="880073"/>
    <lineage>
        <taxon>Bacteria</taxon>
        <taxon>Pseudomonadati</taxon>
        <taxon>Calditrichota</taxon>
        <taxon>Calditrichia</taxon>
        <taxon>Calditrichales</taxon>
        <taxon>Calditrichaceae</taxon>
        <taxon>Caldithrix</taxon>
    </lineage>
</organism>
<feature type="transmembrane region" description="Helical" evidence="1">
    <location>
        <begin position="120"/>
        <end position="138"/>
    </location>
</feature>
<dbReference type="PaxDb" id="880073-Calab_3250"/>
<dbReference type="HOGENOM" id="CLU_733136_0_0_0"/>
<keyword evidence="1" id="KW-0472">Membrane</keyword>
<dbReference type="NCBIfam" id="NF037970">
    <property type="entry name" value="vanZ_1"/>
    <property type="match status" value="1"/>
</dbReference>
<evidence type="ECO:0000313" key="3">
    <source>
        <dbReference type="EMBL" id="APF18891.1"/>
    </source>
</evidence>
<accession>H1XV21</accession>
<feature type="transmembrane region" description="Helical" evidence="1">
    <location>
        <begin position="158"/>
        <end position="177"/>
    </location>
</feature>
<protein>
    <submittedName>
        <fullName evidence="3">Glycopeptide antibiotics resistance protein</fullName>
    </submittedName>
    <submittedName>
        <fullName evidence="4">VanZ family protein</fullName>
    </submittedName>
</protein>
<feature type="domain" description="VanZ-like" evidence="2">
    <location>
        <begin position="161"/>
        <end position="301"/>
    </location>
</feature>
<feature type="transmembrane region" description="Helical" evidence="1">
    <location>
        <begin position="433"/>
        <end position="450"/>
    </location>
</feature>
<dbReference type="PANTHER" id="PTHR36834:SF2">
    <property type="entry name" value="MEMBRANE PROTEIN"/>
    <property type="match status" value="1"/>
</dbReference>
<feature type="transmembrane region" description="Helical" evidence="1">
    <location>
        <begin position="62"/>
        <end position="81"/>
    </location>
</feature>
<dbReference type="Proteomes" id="UP000004671">
    <property type="component" value="Chromosome"/>
</dbReference>
<feature type="transmembrane region" description="Helical" evidence="1">
    <location>
        <begin position="254"/>
        <end position="273"/>
    </location>
</feature>
<reference evidence="3 6" key="2">
    <citation type="submission" date="2016-11" db="EMBL/GenBank/DDBJ databases">
        <title>Genomic analysis of Caldithrix abyssi and proposal of a novel bacterial phylum Caldithrichaeota.</title>
        <authorList>
            <person name="Kublanov I."/>
            <person name="Sigalova O."/>
            <person name="Gavrilov S."/>
            <person name="Lebedinsky A."/>
            <person name="Ivanova N."/>
            <person name="Daum C."/>
            <person name="Reddy T."/>
            <person name="Klenk H.P."/>
            <person name="Goker M."/>
            <person name="Reva O."/>
            <person name="Miroshnichenko M."/>
            <person name="Kyprides N."/>
            <person name="Woyke T."/>
            <person name="Gelfand M."/>
        </authorList>
    </citation>
    <scope>NUCLEOTIDE SEQUENCE [LARGE SCALE GENOMIC DNA]</scope>
    <source>
        <strain evidence="3 6">LF13</strain>
    </source>
</reference>
<dbReference type="InterPro" id="IPR053150">
    <property type="entry name" value="Teicoplanin_resist-assoc"/>
</dbReference>
<feature type="transmembrane region" description="Helical" evidence="1">
    <location>
        <begin position="313"/>
        <end position="331"/>
    </location>
</feature>
<dbReference type="AlphaFoldDB" id="H1XV21"/>
<name>H1XV21_CALAY</name>
<evidence type="ECO:0000313" key="4">
    <source>
        <dbReference type="EMBL" id="EHO42854.1"/>
    </source>
</evidence>
<dbReference type="EMBL" id="CM001402">
    <property type="protein sequence ID" value="EHO42854.1"/>
    <property type="molecule type" value="Genomic_DNA"/>
</dbReference>
<dbReference type="STRING" id="880073.Cabys_2142"/>
<feature type="transmembrane region" description="Helical" evidence="1">
    <location>
        <begin position="368"/>
        <end position="389"/>
    </location>
</feature>
<evidence type="ECO:0000313" key="6">
    <source>
        <dbReference type="Proteomes" id="UP000183868"/>
    </source>
</evidence>
<proteinExistence type="predicted"/>
<feature type="transmembrane region" description="Helical" evidence="1">
    <location>
        <begin position="285"/>
        <end position="301"/>
    </location>
</feature>
<feature type="domain" description="VanZ-like" evidence="2">
    <location>
        <begin position="322"/>
        <end position="447"/>
    </location>
</feature>
<evidence type="ECO:0000259" key="2">
    <source>
        <dbReference type="Pfam" id="PF04892"/>
    </source>
</evidence>
<keyword evidence="5" id="KW-1185">Reference proteome</keyword>